<evidence type="ECO:0000313" key="7">
    <source>
        <dbReference type="Proteomes" id="UP000451565"/>
    </source>
</evidence>
<name>A0A843YIY4_9BURK</name>
<dbReference type="SUPFAM" id="SSF53850">
    <property type="entry name" value="Periplasmic binding protein-like II"/>
    <property type="match status" value="1"/>
</dbReference>
<evidence type="ECO:0000256" key="3">
    <source>
        <dbReference type="ARBA" id="ARBA00023125"/>
    </source>
</evidence>
<dbReference type="FunFam" id="1.10.10.10:FF:000001">
    <property type="entry name" value="LysR family transcriptional regulator"/>
    <property type="match status" value="1"/>
</dbReference>
<sequence length="286" mass="31898">MSHSLESLFMFVETASLGSFSAAARKLNKQQSTVSEAIANLEIDLGLSLFDRSTRRPTLTVHGKAMLVHAQQVLDASDRLSRSAHKLAGGLESALTLVLSDTYQSVRFEAIFTEFEQRYPELELECMIAEHGDVVALVQEGRAQLGLVGSQPDYPPDVGFESVAERSEIGLYVGKRHPLATADQVTTAMLHQARELRINTYRNDTIERRRGICWSSSSYLLLLEMTELGFGWAELPRWLVKRFAAEGLLELQVRGWPKSLQVDAVWSRRHGLGEAGGWLLDTLLMP</sequence>
<dbReference type="RefSeq" id="WP_153233284.1">
    <property type="nucleotide sequence ID" value="NZ_WINI01000001.1"/>
</dbReference>
<organism evidence="6 7">
    <name type="scientific">Glaciimonas soli</name>
    <dbReference type="NCBI Taxonomy" id="2590999"/>
    <lineage>
        <taxon>Bacteria</taxon>
        <taxon>Pseudomonadati</taxon>
        <taxon>Pseudomonadota</taxon>
        <taxon>Betaproteobacteria</taxon>
        <taxon>Burkholderiales</taxon>
        <taxon>Oxalobacteraceae</taxon>
        <taxon>Glaciimonas</taxon>
    </lineage>
</organism>
<dbReference type="Gene3D" id="1.10.10.10">
    <property type="entry name" value="Winged helix-like DNA-binding domain superfamily/Winged helix DNA-binding domain"/>
    <property type="match status" value="1"/>
</dbReference>
<feature type="domain" description="HTH lysR-type" evidence="5">
    <location>
        <begin position="3"/>
        <end position="60"/>
    </location>
</feature>
<comment type="similarity">
    <text evidence="1">Belongs to the LysR transcriptional regulatory family.</text>
</comment>
<accession>A0A843YIY4</accession>
<dbReference type="OrthoDB" id="196624at2"/>
<dbReference type="PANTHER" id="PTHR30126:SF91">
    <property type="entry name" value="LYSR FAMILY TRANSCRIPTIONAL REGULATOR"/>
    <property type="match status" value="1"/>
</dbReference>
<dbReference type="PRINTS" id="PR00039">
    <property type="entry name" value="HTHLYSR"/>
</dbReference>
<dbReference type="GO" id="GO:0000976">
    <property type="term" value="F:transcription cis-regulatory region binding"/>
    <property type="evidence" value="ECO:0007669"/>
    <property type="project" value="TreeGrafter"/>
</dbReference>
<keyword evidence="3" id="KW-0238">DNA-binding</keyword>
<keyword evidence="7" id="KW-1185">Reference proteome</keyword>
<keyword evidence="4" id="KW-0804">Transcription</keyword>
<evidence type="ECO:0000256" key="2">
    <source>
        <dbReference type="ARBA" id="ARBA00023015"/>
    </source>
</evidence>
<keyword evidence="2" id="KW-0805">Transcription regulation</keyword>
<proteinExistence type="inferred from homology"/>
<dbReference type="InterPro" id="IPR005119">
    <property type="entry name" value="LysR_subst-bd"/>
</dbReference>
<dbReference type="Gene3D" id="3.40.190.290">
    <property type="match status" value="1"/>
</dbReference>
<dbReference type="Proteomes" id="UP000451565">
    <property type="component" value="Unassembled WGS sequence"/>
</dbReference>
<dbReference type="EMBL" id="WINI01000001">
    <property type="protein sequence ID" value="MQQ99738.1"/>
    <property type="molecule type" value="Genomic_DNA"/>
</dbReference>
<evidence type="ECO:0000256" key="1">
    <source>
        <dbReference type="ARBA" id="ARBA00009437"/>
    </source>
</evidence>
<comment type="caution">
    <text evidence="6">The sequence shown here is derived from an EMBL/GenBank/DDBJ whole genome shotgun (WGS) entry which is preliminary data.</text>
</comment>
<protein>
    <submittedName>
        <fullName evidence="6">LysR family transcriptional regulator</fullName>
    </submittedName>
</protein>
<dbReference type="SUPFAM" id="SSF46785">
    <property type="entry name" value="Winged helix' DNA-binding domain"/>
    <property type="match status" value="1"/>
</dbReference>
<dbReference type="InterPro" id="IPR000847">
    <property type="entry name" value="LysR_HTH_N"/>
</dbReference>
<dbReference type="PROSITE" id="PS50931">
    <property type="entry name" value="HTH_LYSR"/>
    <property type="match status" value="1"/>
</dbReference>
<dbReference type="CDD" id="cd05466">
    <property type="entry name" value="PBP2_LTTR_substrate"/>
    <property type="match status" value="1"/>
</dbReference>
<dbReference type="AlphaFoldDB" id="A0A843YIY4"/>
<dbReference type="InterPro" id="IPR036390">
    <property type="entry name" value="WH_DNA-bd_sf"/>
</dbReference>
<evidence type="ECO:0000259" key="5">
    <source>
        <dbReference type="PROSITE" id="PS50931"/>
    </source>
</evidence>
<evidence type="ECO:0000256" key="4">
    <source>
        <dbReference type="ARBA" id="ARBA00023163"/>
    </source>
</evidence>
<evidence type="ECO:0000313" key="6">
    <source>
        <dbReference type="EMBL" id="MQQ99738.1"/>
    </source>
</evidence>
<dbReference type="Pfam" id="PF03466">
    <property type="entry name" value="LysR_substrate"/>
    <property type="match status" value="1"/>
</dbReference>
<dbReference type="InterPro" id="IPR036388">
    <property type="entry name" value="WH-like_DNA-bd_sf"/>
</dbReference>
<gene>
    <name evidence="6" type="ORF">GEV47_03440</name>
</gene>
<dbReference type="GO" id="GO:0003700">
    <property type="term" value="F:DNA-binding transcription factor activity"/>
    <property type="evidence" value="ECO:0007669"/>
    <property type="project" value="InterPro"/>
</dbReference>
<dbReference type="PANTHER" id="PTHR30126">
    <property type="entry name" value="HTH-TYPE TRANSCRIPTIONAL REGULATOR"/>
    <property type="match status" value="1"/>
</dbReference>
<dbReference type="Pfam" id="PF00126">
    <property type="entry name" value="HTH_1"/>
    <property type="match status" value="1"/>
</dbReference>
<reference evidence="6 7" key="1">
    <citation type="submission" date="2019-10" db="EMBL/GenBank/DDBJ databases">
        <title>Glaciimonas soli sp. nov., a psychrophilic bacterium isolated from the forest soil of a high elevation mountain in Taiwan.</title>
        <authorList>
            <person name="Wang L.-T."/>
            <person name="Shieh W.Y."/>
        </authorList>
    </citation>
    <scope>NUCLEOTIDE SEQUENCE [LARGE SCALE GENOMIC DNA]</scope>
    <source>
        <strain evidence="6 7">GS1</strain>
    </source>
</reference>